<dbReference type="OrthoDB" id="9771846at2"/>
<reference evidence="3 4" key="1">
    <citation type="submission" date="2019-12" db="EMBL/GenBank/DDBJ databases">
        <title>Salinicoccus cyprini sp. nov., isolated from gastro-intestinal tract of mirror carp, Cyprinus carpio var. specularis, collected from Gobind Sagar Reservoir, Himachal Pradesh, India.</title>
        <authorList>
            <person name="Talwar C."/>
            <person name="Singh A.K."/>
            <person name="Lal R."/>
            <person name="Negi R.K."/>
        </authorList>
    </citation>
    <scope>NUCLEOTIDE SEQUENCE [LARGE SCALE GENOMIC DNA]</scope>
    <source>
        <strain evidence="3 4">J-82</strain>
    </source>
</reference>
<organism evidence="3 4">
    <name type="scientific">Salinicoccus hispanicus</name>
    <dbReference type="NCBI Taxonomy" id="157225"/>
    <lineage>
        <taxon>Bacteria</taxon>
        <taxon>Bacillati</taxon>
        <taxon>Bacillota</taxon>
        <taxon>Bacilli</taxon>
        <taxon>Bacillales</taxon>
        <taxon>Staphylococcaceae</taxon>
        <taxon>Salinicoccus</taxon>
    </lineage>
</organism>
<dbReference type="PANTHER" id="PTHR34136">
    <property type="match status" value="1"/>
</dbReference>
<keyword evidence="2 3" id="KW-0808">Transferase</keyword>
<name>A0A6N8U5R0_9STAP</name>
<dbReference type="InterPro" id="IPR004629">
    <property type="entry name" value="WecG_TagA_CpsF"/>
</dbReference>
<evidence type="ECO:0000313" key="3">
    <source>
        <dbReference type="EMBL" id="MXQ50949.1"/>
    </source>
</evidence>
<dbReference type="GO" id="GO:0016758">
    <property type="term" value="F:hexosyltransferase activity"/>
    <property type="evidence" value="ECO:0007669"/>
    <property type="project" value="TreeGrafter"/>
</dbReference>
<comment type="caution">
    <text evidence="3">The sequence shown here is derived from an EMBL/GenBank/DDBJ whole genome shotgun (WGS) entry which is preliminary data.</text>
</comment>
<dbReference type="AlphaFoldDB" id="A0A6N8U5R0"/>
<gene>
    <name evidence="3" type="ORF">GQ671_06665</name>
</gene>
<evidence type="ECO:0000256" key="1">
    <source>
        <dbReference type="ARBA" id="ARBA00022676"/>
    </source>
</evidence>
<sequence>MTEQFRSVPVMDIDFTNTTMDVFLNETIHPCLTQAQKCFIVTANPEIVMATRHNARFKETVQSADHVLPDGIGIINAAKMQGTPIDERICGVDVMHHLLAHAAENGYSVFFIGAQEASNKKAVEKAREKYPGLIVAGRSHGYADLYDEAFVRTVVEAKPDIILVALGMMKQEGWIRDHIDRFDKGVFMGVGGSFDVLSGTAKRAPSIWIRFQLEWLYRLIRQPKRIIRVVKAGQFMLLHVPIIHKIGKVIGYNKSRSRKKR</sequence>
<protein>
    <submittedName>
        <fullName evidence="3">WecB/TagA/CpsF family glycosyltransferase</fullName>
    </submittedName>
</protein>
<dbReference type="PANTHER" id="PTHR34136:SF1">
    <property type="entry name" value="UDP-N-ACETYL-D-MANNOSAMINURONIC ACID TRANSFERASE"/>
    <property type="match status" value="1"/>
</dbReference>
<dbReference type="Pfam" id="PF03808">
    <property type="entry name" value="Glyco_tran_WecG"/>
    <property type="match status" value="1"/>
</dbReference>
<dbReference type="NCBIfam" id="TIGR00696">
    <property type="entry name" value="wecG_tagA_cpsF"/>
    <property type="match status" value="1"/>
</dbReference>
<accession>A0A6N8U5R0</accession>
<keyword evidence="1" id="KW-0328">Glycosyltransferase</keyword>
<keyword evidence="4" id="KW-1185">Reference proteome</keyword>
<dbReference type="Proteomes" id="UP000436284">
    <property type="component" value="Unassembled WGS sequence"/>
</dbReference>
<evidence type="ECO:0000256" key="2">
    <source>
        <dbReference type="ARBA" id="ARBA00022679"/>
    </source>
</evidence>
<proteinExistence type="predicted"/>
<dbReference type="EMBL" id="WUUK01000002">
    <property type="protein sequence ID" value="MXQ50949.1"/>
    <property type="molecule type" value="Genomic_DNA"/>
</dbReference>
<evidence type="ECO:0000313" key="4">
    <source>
        <dbReference type="Proteomes" id="UP000436284"/>
    </source>
</evidence>
<dbReference type="CDD" id="cd06533">
    <property type="entry name" value="Glyco_transf_WecG_TagA"/>
    <property type="match status" value="1"/>
</dbReference>